<name>A0A133N6P4_9FUSO</name>
<feature type="transmembrane region" description="Helical" evidence="6">
    <location>
        <begin position="284"/>
        <end position="303"/>
    </location>
</feature>
<evidence type="ECO:0000256" key="2">
    <source>
        <dbReference type="ARBA" id="ARBA00022598"/>
    </source>
</evidence>
<evidence type="ECO:0000259" key="7">
    <source>
        <dbReference type="PROSITE" id="PS50850"/>
    </source>
</evidence>
<dbReference type="InterPro" id="IPR020845">
    <property type="entry name" value="AMP-binding_CS"/>
</dbReference>
<organism evidence="8 9">
    <name type="scientific">Fusobacterium equinum</name>
    <dbReference type="NCBI Taxonomy" id="134605"/>
    <lineage>
        <taxon>Bacteria</taxon>
        <taxon>Fusobacteriati</taxon>
        <taxon>Fusobacteriota</taxon>
        <taxon>Fusobacteriia</taxon>
        <taxon>Fusobacteriales</taxon>
        <taxon>Fusobacteriaceae</taxon>
        <taxon>Fusobacterium</taxon>
    </lineage>
</organism>
<dbReference type="SUPFAM" id="SSF56801">
    <property type="entry name" value="Acetyl-CoA synthetase-like"/>
    <property type="match status" value="1"/>
</dbReference>
<dbReference type="InterPro" id="IPR036259">
    <property type="entry name" value="MFS_trans_sf"/>
</dbReference>
<evidence type="ECO:0000256" key="3">
    <source>
        <dbReference type="ARBA" id="ARBA00022692"/>
    </source>
</evidence>
<evidence type="ECO:0000256" key="5">
    <source>
        <dbReference type="ARBA" id="ARBA00023136"/>
    </source>
</evidence>
<feature type="transmembrane region" description="Helical" evidence="6">
    <location>
        <begin position="357"/>
        <end position="384"/>
    </location>
</feature>
<dbReference type="GO" id="GO:0016746">
    <property type="term" value="F:acyltransferase activity"/>
    <property type="evidence" value="ECO:0007669"/>
    <property type="project" value="InterPro"/>
</dbReference>
<feature type="transmembrane region" description="Helical" evidence="6">
    <location>
        <begin position="45"/>
        <end position="66"/>
    </location>
</feature>
<dbReference type="PROSITE" id="PS50850">
    <property type="entry name" value="MFS"/>
    <property type="match status" value="1"/>
</dbReference>
<accession>A0A133N6P4</accession>
<dbReference type="Pfam" id="PF00501">
    <property type="entry name" value="AMP-binding"/>
    <property type="match status" value="1"/>
</dbReference>
<dbReference type="CDD" id="cd07989">
    <property type="entry name" value="LPLAT_AGPAT-like"/>
    <property type="match status" value="1"/>
</dbReference>
<dbReference type="Gene3D" id="3.30.300.30">
    <property type="match status" value="1"/>
</dbReference>
<dbReference type="InterPro" id="IPR011701">
    <property type="entry name" value="MFS"/>
</dbReference>
<dbReference type="GO" id="GO:0006631">
    <property type="term" value="P:fatty acid metabolic process"/>
    <property type="evidence" value="ECO:0007669"/>
    <property type="project" value="TreeGrafter"/>
</dbReference>
<keyword evidence="3 6" id="KW-0812">Transmembrane</keyword>
<dbReference type="STRING" id="134605.HMPREF3206_01848"/>
<dbReference type="EMBL" id="LRPX01000106">
    <property type="protein sequence ID" value="KXA11972.1"/>
    <property type="molecule type" value="Genomic_DNA"/>
</dbReference>
<keyword evidence="9" id="KW-1185">Reference proteome</keyword>
<dbReference type="InterPro" id="IPR042099">
    <property type="entry name" value="ANL_N_sf"/>
</dbReference>
<dbReference type="Pfam" id="PF07690">
    <property type="entry name" value="MFS_1"/>
    <property type="match status" value="1"/>
</dbReference>
<reference evidence="9" key="1">
    <citation type="submission" date="2016-01" db="EMBL/GenBank/DDBJ databases">
        <authorList>
            <person name="Mitreva M."/>
            <person name="Pepin K.H."/>
            <person name="Mihindukulasuriya K.A."/>
            <person name="Fulton R."/>
            <person name="Fronick C."/>
            <person name="O'Laughlin M."/>
            <person name="Miner T."/>
            <person name="Herter B."/>
            <person name="Rosa B.A."/>
            <person name="Cordes M."/>
            <person name="Tomlinson C."/>
            <person name="Wollam A."/>
            <person name="Palsikar V.B."/>
            <person name="Mardis E.R."/>
            <person name="Wilson R.K."/>
        </authorList>
    </citation>
    <scope>NUCLEOTIDE SEQUENCE [LARGE SCALE GENOMIC DNA]</scope>
    <source>
        <strain evidence="9">CMW8396</strain>
    </source>
</reference>
<dbReference type="InterPro" id="IPR020846">
    <property type="entry name" value="MFS_dom"/>
</dbReference>
<feature type="transmembrane region" description="Helical" evidence="6">
    <location>
        <begin position="446"/>
        <end position="465"/>
    </location>
</feature>
<dbReference type="InterPro" id="IPR000873">
    <property type="entry name" value="AMP-dep_synth/lig_dom"/>
</dbReference>
<dbReference type="NCBIfam" id="NF005291">
    <property type="entry name" value="PRK06814.1"/>
    <property type="match status" value="1"/>
</dbReference>
<dbReference type="Gene3D" id="3.40.50.12780">
    <property type="entry name" value="N-terminal domain of ligase-like"/>
    <property type="match status" value="1"/>
</dbReference>
<keyword evidence="5 6" id="KW-0472">Membrane</keyword>
<dbReference type="SMART" id="SM00563">
    <property type="entry name" value="PlsC"/>
    <property type="match status" value="1"/>
</dbReference>
<evidence type="ECO:0000256" key="6">
    <source>
        <dbReference type="SAM" id="Phobius"/>
    </source>
</evidence>
<comment type="similarity">
    <text evidence="1">Belongs to the ATP-dependent AMP-binding enzyme family.</text>
</comment>
<sequence length="1118" mass="125728">MLLKERRFLPLFLTQFLGALNDNLLKMAIITFITYHLQGSLTEKGILISSVNVITILPMFFISATAGQFADKFQRNSLVKIIKGIEIFGILLCIFFFYSGQYPLILVTLFVMSMRSAFFGPLKYSILPQHLKEAELISANAFVDTSTYLAVLFGTILGTYLHSPTFVLAFLLSSAVIGFISSFFIPISPAPRPKAKLHKNILKDIRITYRKVAELKVIYQTILGISWFWSLAAVVMLLIYPLCESVLGTSRNAVAVFMLIFALGISIGAYLCTKILKGVVHPTYVPLSSLGMAISMFALYWATNRYVPPFANLHTVPFFTSFVGIRMAIILFLLAFFSGMYLVPLNTFLQTRAPKKYLATVIAGNNIVNACGMVFLSIFIMILFHLGISIPQIFFFLSLVSILVAFYILTMLPDALPRSIAQSLLAIFFKVEVKGLEHFEKAGKRVLVIANHTSLLDGLLVAAFMPERLIFAINTHIAKKWWVKIFKPVVTLHPLDPTNPVALKNIIDELKKNQKCIIFPEGRITVTGSLMKVYEGAGVVANAADANILPVRIDGAQFSKFSYLKTKFKTTYFPKITITVLPHTKITLEEGTSPAVRRKQIGDQLYTIMTNMMYQSSPISTPLFRALLTARKIHGKGHVVAEDIGRRPITYQQLILKSYVLGKFFQDSIEEKHVALMLPNSLANVVAYFGLQSVGKIPAMVNFTQGEAQILSCLDTANVKTLITAKKMVDLMELQPLIESLEHIGIRVLYLEEVQEELSYTQKLVGMYRYYRRYSPKVDSSDIATILFTSGSEGMPKAVALNHENLQANRYQISSVFAFNEKDVFFNMLPMFHSFGLEVGTILPLLSGIKVFFYPSPVHYKIVPELVYDSNATILCGTDTFFQGYAKQANPYDFYNIKYAIVGAEKLKDSTSQMWMEKFGVRILEGYGITETSPVLAVNTPMYQKKNSVGKWMPGIEYRLEEIEGVEEGGRLFVKGKNIMRGYLKNGELETLPDGWYDTGDIVSVDEEGFVHILGRAKRFAKIGGEMVSLSAVEEVLQEKYPDIKLAVISIQDEKKGEQLVLFTEAENMDSKELLDYFKTKHYSELWIPKKILTKQEIPILGTGKTNYVKLREMLDTK</sequence>
<feature type="transmembrane region" description="Helical" evidence="6">
    <location>
        <begin position="252"/>
        <end position="272"/>
    </location>
</feature>
<dbReference type="Proteomes" id="UP000070617">
    <property type="component" value="Unassembled WGS sequence"/>
</dbReference>
<dbReference type="SUPFAM" id="SSF69593">
    <property type="entry name" value="Glycerol-3-phosphate (1)-acyltransferase"/>
    <property type="match status" value="1"/>
</dbReference>
<dbReference type="InterPro" id="IPR045851">
    <property type="entry name" value="AMP-bd_C_sf"/>
</dbReference>
<evidence type="ECO:0000313" key="9">
    <source>
        <dbReference type="Proteomes" id="UP000070617"/>
    </source>
</evidence>
<keyword evidence="4 6" id="KW-1133">Transmembrane helix</keyword>
<proteinExistence type="inferred from homology"/>
<dbReference type="InterPro" id="IPR002123">
    <property type="entry name" value="Plipid/glycerol_acylTrfase"/>
</dbReference>
<dbReference type="PANTHER" id="PTHR43201:SF5">
    <property type="entry name" value="MEDIUM-CHAIN ACYL-COA LIGASE ACSF2, MITOCHONDRIAL"/>
    <property type="match status" value="1"/>
</dbReference>
<keyword evidence="2" id="KW-0436">Ligase</keyword>
<dbReference type="Gene3D" id="1.20.1250.20">
    <property type="entry name" value="MFS general substrate transporter like domains"/>
    <property type="match status" value="1"/>
</dbReference>
<dbReference type="RefSeq" id="WP_060793995.1">
    <property type="nucleotide sequence ID" value="NZ_KQ956580.1"/>
</dbReference>
<feature type="domain" description="Major facilitator superfamily (MFS) profile" evidence="7">
    <location>
        <begin position="7"/>
        <end position="416"/>
    </location>
</feature>
<feature type="transmembrane region" description="Helical" evidence="6">
    <location>
        <begin position="166"/>
        <end position="187"/>
    </location>
</feature>
<comment type="caution">
    <text evidence="8">The sequence shown here is derived from an EMBL/GenBank/DDBJ whole genome shotgun (WGS) entry which is preliminary data.</text>
</comment>
<evidence type="ECO:0000313" key="8">
    <source>
        <dbReference type="EMBL" id="KXA11972.1"/>
    </source>
</evidence>
<evidence type="ECO:0000256" key="1">
    <source>
        <dbReference type="ARBA" id="ARBA00006432"/>
    </source>
</evidence>
<dbReference type="PATRIC" id="fig|134605.3.peg.1827"/>
<feature type="transmembrane region" description="Helical" evidence="6">
    <location>
        <begin position="390"/>
        <end position="409"/>
    </location>
</feature>
<gene>
    <name evidence="8" type="ORF">HMPREF3206_01848</name>
</gene>
<dbReference type="PROSITE" id="PS00455">
    <property type="entry name" value="AMP_BINDING"/>
    <property type="match status" value="1"/>
</dbReference>
<dbReference type="GO" id="GO:0031956">
    <property type="term" value="F:medium-chain fatty acid-CoA ligase activity"/>
    <property type="evidence" value="ECO:0007669"/>
    <property type="project" value="TreeGrafter"/>
</dbReference>
<feature type="transmembrane region" description="Helical" evidence="6">
    <location>
        <begin position="323"/>
        <end position="345"/>
    </location>
</feature>
<dbReference type="CDD" id="cd06173">
    <property type="entry name" value="MFS_MefA_like"/>
    <property type="match status" value="1"/>
</dbReference>
<dbReference type="PANTHER" id="PTHR43201">
    <property type="entry name" value="ACYL-COA SYNTHETASE"/>
    <property type="match status" value="1"/>
</dbReference>
<dbReference type="GO" id="GO:0022857">
    <property type="term" value="F:transmembrane transporter activity"/>
    <property type="evidence" value="ECO:0007669"/>
    <property type="project" value="InterPro"/>
</dbReference>
<dbReference type="AlphaFoldDB" id="A0A133N6P4"/>
<feature type="transmembrane region" description="Helical" evidence="6">
    <location>
        <begin position="217"/>
        <end position="240"/>
    </location>
</feature>
<evidence type="ECO:0000256" key="4">
    <source>
        <dbReference type="ARBA" id="ARBA00022989"/>
    </source>
</evidence>
<dbReference type="Pfam" id="PF01553">
    <property type="entry name" value="Acyltransferase"/>
    <property type="match status" value="1"/>
</dbReference>
<protein>
    <submittedName>
        <fullName evidence="8">Transporter, major facilitator family protein</fullName>
    </submittedName>
</protein>
<dbReference type="SUPFAM" id="SSF103473">
    <property type="entry name" value="MFS general substrate transporter"/>
    <property type="match status" value="1"/>
</dbReference>